<dbReference type="Pfam" id="PF14355">
    <property type="entry name" value="Abi_C"/>
    <property type="match status" value="1"/>
</dbReference>
<sequence>MSRDWYPGIVAFCEYWAPAPTLQQTLDTFESEFASGNDACIDASKGLIDCACRTIIESLDDPAKPLKPTREDIPTGELVGLVIRLLGLGDIRDRAFINLVKGHNNVTEALRVLRNSSGTISHGKDGFLAKLSRHHQRSSILAADAIITFLHEAYLEIKLDLLNPVEPYERFTNINELIDSYVGFKSAKIEDELLNIVLKLPDAEEYNLSIEPSRLLFGIDRIAYKQAFEASEQASLSGITEAESA</sequence>
<gene>
    <name evidence="2" type="ORF">PY650_33560</name>
</gene>
<feature type="domain" description="Abortive infection protein-like C-terminal" evidence="1">
    <location>
        <begin position="78"/>
        <end position="152"/>
    </location>
</feature>
<dbReference type="Proteomes" id="UP001172630">
    <property type="component" value="Unassembled WGS sequence"/>
</dbReference>
<keyword evidence="3" id="KW-1185">Reference proteome</keyword>
<reference evidence="2" key="1">
    <citation type="submission" date="2023-06" db="EMBL/GenBank/DDBJ databases">
        <title>Phylogenetic Diversity of Rhizobium strains.</title>
        <authorList>
            <person name="Moura F.T."/>
            <person name="Helene L.C.F."/>
            <person name="Hungria M."/>
        </authorList>
    </citation>
    <scope>NUCLEOTIDE SEQUENCE</scope>
    <source>
        <strain evidence="2">CCGE524</strain>
    </source>
</reference>
<evidence type="ECO:0000313" key="2">
    <source>
        <dbReference type="EMBL" id="MDL2410431.1"/>
    </source>
</evidence>
<accession>A0ABT7KP91</accession>
<dbReference type="EMBL" id="JARFYN010000082">
    <property type="protein sequence ID" value="MDL2410431.1"/>
    <property type="molecule type" value="Genomic_DNA"/>
</dbReference>
<comment type="caution">
    <text evidence="2">The sequence shown here is derived from an EMBL/GenBank/DDBJ whole genome shotgun (WGS) entry which is preliminary data.</text>
</comment>
<dbReference type="RefSeq" id="WP_285884294.1">
    <property type="nucleotide sequence ID" value="NZ_JARFYN010000082.1"/>
</dbReference>
<dbReference type="InterPro" id="IPR026001">
    <property type="entry name" value="Abi-like_C"/>
</dbReference>
<proteinExistence type="predicted"/>
<protein>
    <submittedName>
        <fullName evidence="2">Abortive infection family protein</fullName>
    </submittedName>
</protein>
<evidence type="ECO:0000313" key="3">
    <source>
        <dbReference type="Proteomes" id="UP001172630"/>
    </source>
</evidence>
<name>A0ABT7KP91_9HYPH</name>
<organism evidence="2 3">
    <name type="scientific">Rhizobium calliandrae</name>
    <dbReference type="NCBI Taxonomy" id="1312182"/>
    <lineage>
        <taxon>Bacteria</taxon>
        <taxon>Pseudomonadati</taxon>
        <taxon>Pseudomonadota</taxon>
        <taxon>Alphaproteobacteria</taxon>
        <taxon>Hyphomicrobiales</taxon>
        <taxon>Rhizobiaceae</taxon>
        <taxon>Rhizobium/Agrobacterium group</taxon>
        <taxon>Rhizobium</taxon>
    </lineage>
</organism>
<evidence type="ECO:0000259" key="1">
    <source>
        <dbReference type="Pfam" id="PF14355"/>
    </source>
</evidence>